<sequence length="104" mass="11918">MLDFLNSFLNRHPENMKANVEIYTWATCPFCIRAKLLLWWKGVTFTEYKIDGDEQARDKMAQRANGRRSVPQVFVNNSHLGGCDDIYKLDGQGQLDPLLIQSPG</sequence>
<comment type="similarity">
    <text evidence="2 7">Belongs to the glutaredoxin family.</text>
</comment>
<feature type="domain" description="Glutaredoxin" evidence="8">
    <location>
        <begin position="20"/>
        <end position="79"/>
    </location>
</feature>
<proteinExistence type="inferred from homology"/>
<dbReference type="SUPFAM" id="SSF52833">
    <property type="entry name" value="Thioredoxin-like"/>
    <property type="match status" value="1"/>
</dbReference>
<keyword evidence="7" id="KW-0963">Cytoplasm</keyword>
<evidence type="ECO:0000256" key="2">
    <source>
        <dbReference type="ARBA" id="ARBA00007787"/>
    </source>
</evidence>
<dbReference type="EMBL" id="CAACVJ010000053">
    <property type="protein sequence ID" value="VEP12366.1"/>
    <property type="molecule type" value="Genomic_DNA"/>
</dbReference>
<dbReference type="PANTHER" id="PTHR45694:SF18">
    <property type="entry name" value="GLUTAREDOXIN-1-RELATED"/>
    <property type="match status" value="1"/>
</dbReference>
<evidence type="ECO:0000256" key="1">
    <source>
        <dbReference type="ARBA" id="ARBA00002549"/>
    </source>
</evidence>
<evidence type="ECO:0000313" key="10">
    <source>
        <dbReference type="Proteomes" id="UP000320055"/>
    </source>
</evidence>
<reference evidence="9 10" key="1">
    <citation type="submission" date="2019-01" db="EMBL/GenBank/DDBJ databases">
        <authorList>
            <person name="Brito A."/>
        </authorList>
    </citation>
    <scope>NUCLEOTIDE SEQUENCE [LARGE SCALE GENOMIC DNA]</scope>
    <source>
        <strain evidence="9">1</strain>
    </source>
</reference>
<dbReference type="Proteomes" id="UP000320055">
    <property type="component" value="Unassembled WGS sequence"/>
</dbReference>
<dbReference type="OrthoDB" id="9795531at2"/>
<keyword evidence="10" id="KW-1185">Reference proteome</keyword>
<dbReference type="CDD" id="cd03418">
    <property type="entry name" value="GRX_GRXb_1_3_like"/>
    <property type="match status" value="1"/>
</dbReference>
<dbReference type="Pfam" id="PF00462">
    <property type="entry name" value="Glutaredoxin"/>
    <property type="match status" value="1"/>
</dbReference>
<protein>
    <recommendedName>
        <fullName evidence="7">Glutaredoxin</fullName>
    </recommendedName>
</protein>
<evidence type="ECO:0000259" key="8">
    <source>
        <dbReference type="Pfam" id="PF00462"/>
    </source>
</evidence>
<dbReference type="PROSITE" id="PS00195">
    <property type="entry name" value="GLUTAREDOXIN_1"/>
    <property type="match status" value="1"/>
</dbReference>
<dbReference type="RefSeq" id="WP_144870330.1">
    <property type="nucleotide sequence ID" value="NZ_LR213897.1"/>
</dbReference>
<keyword evidence="5" id="KW-1015">Disulfide bond</keyword>
<evidence type="ECO:0000256" key="6">
    <source>
        <dbReference type="ARBA" id="ARBA00023284"/>
    </source>
</evidence>
<dbReference type="GO" id="GO:0034599">
    <property type="term" value="P:cellular response to oxidative stress"/>
    <property type="evidence" value="ECO:0007669"/>
    <property type="project" value="TreeGrafter"/>
</dbReference>
<evidence type="ECO:0000313" key="9">
    <source>
        <dbReference type="EMBL" id="VEP12366.1"/>
    </source>
</evidence>
<dbReference type="PROSITE" id="PS51354">
    <property type="entry name" value="GLUTAREDOXIN_2"/>
    <property type="match status" value="1"/>
</dbReference>
<evidence type="ECO:0000256" key="3">
    <source>
        <dbReference type="ARBA" id="ARBA00022448"/>
    </source>
</evidence>
<accession>A0A563VLP1</accession>
<keyword evidence="3 7" id="KW-0813">Transport</keyword>
<evidence type="ECO:0000256" key="7">
    <source>
        <dbReference type="RuleBase" id="RU364065"/>
    </source>
</evidence>
<dbReference type="PRINTS" id="PR00160">
    <property type="entry name" value="GLUTAREDOXIN"/>
</dbReference>
<dbReference type="PANTHER" id="PTHR45694">
    <property type="entry name" value="GLUTAREDOXIN 2"/>
    <property type="match status" value="1"/>
</dbReference>
<keyword evidence="4 7" id="KW-0249">Electron transport</keyword>
<dbReference type="InterPro" id="IPR011767">
    <property type="entry name" value="GLR_AS"/>
</dbReference>
<dbReference type="InterPro" id="IPR014025">
    <property type="entry name" value="Glutaredoxin_subgr"/>
</dbReference>
<name>A0A563VLP1_9CYAN</name>
<dbReference type="GO" id="GO:0015038">
    <property type="term" value="F:glutathione disulfide oxidoreductase activity"/>
    <property type="evidence" value="ECO:0007669"/>
    <property type="project" value="UniProtKB-UniRule"/>
</dbReference>
<dbReference type="GO" id="GO:0045454">
    <property type="term" value="P:cell redox homeostasis"/>
    <property type="evidence" value="ECO:0007669"/>
    <property type="project" value="InterPro"/>
</dbReference>
<evidence type="ECO:0000256" key="5">
    <source>
        <dbReference type="ARBA" id="ARBA00023157"/>
    </source>
</evidence>
<evidence type="ECO:0000256" key="4">
    <source>
        <dbReference type="ARBA" id="ARBA00022982"/>
    </source>
</evidence>
<dbReference type="InterPro" id="IPR011900">
    <property type="entry name" value="GRX_bact"/>
</dbReference>
<dbReference type="InterPro" id="IPR002109">
    <property type="entry name" value="Glutaredoxin"/>
</dbReference>
<keyword evidence="6 7" id="KW-0676">Redox-active center</keyword>
<dbReference type="NCBIfam" id="TIGR02181">
    <property type="entry name" value="GRX_bact"/>
    <property type="match status" value="1"/>
</dbReference>
<dbReference type="FunFam" id="3.40.30.10:FF:000018">
    <property type="entry name" value="Glutaredoxin"/>
    <property type="match status" value="1"/>
</dbReference>
<comment type="function">
    <text evidence="1 7">Has a glutathione-disulfide oxidoreductase activity in the presence of NADPH and glutathione reductase. Reduces low molecular weight disulfides and proteins.</text>
</comment>
<dbReference type="GO" id="GO:0005737">
    <property type="term" value="C:cytoplasm"/>
    <property type="evidence" value="ECO:0007669"/>
    <property type="project" value="TreeGrafter"/>
</dbReference>
<dbReference type="AlphaFoldDB" id="A0A563VLP1"/>
<dbReference type="Gene3D" id="3.40.30.10">
    <property type="entry name" value="Glutaredoxin"/>
    <property type="match status" value="1"/>
</dbReference>
<organism evidence="9 10">
    <name type="scientific">Hyella patelloides LEGE 07179</name>
    <dbReference type="NCBI Taxonomy" id="945734"/>
    <lineage>
        <taxon>Bacteria</taxon>
        <taxon>Bacillati</taxon>
        <taxon>Cyanobacteriota</taxon>
        <taxon>Cyanophyceae</taxon>
        <taxon>Pleurocapsales</taxon>
        <taxon>Hyellaceae</taxon>
        <taxon>Hyella</taxon>
    </lineage>
</organism>
<gene>
    <name evidence="9" type="ORF">H1P_1460001</name>
</gene>
<dbReference type="InterPro" id="IPR036249">
    <property type="entry name" value="Thioredoxin-like_sf"/>
</dbReference>